<dbReference type="GeneID" id="18932438"/>
<evidence type="ECO:0000256" key="2">
    <source>
        <dbReference type="ARBA" id="ARBA00022692"/>
    </source>
</evidence>
<dbReference type="Proteomes" id="UP000001072">
    <property type="component" value="Unassembled WGS sequence"/>
</dbReference>
<dbReference type="AlphaFoldDB" id="F4SAG0"/>
<keyword evidence="9" id="KW-1185">Reference proteome</keyword>
<dbReference type="STRING" id="747676.F4SAG0"/>
<dbReference type="RefSeq" id="XP_007418346.1">
    <property type="nucleotide sequence ID" value="XM_007418284.1"/>
</dbReference>
<sequence>MEKFSNWRDPSTGLAPFVYPPPPLSNFRHPALLSIPFYVLAFLRTISLVGLALNYLILDQALNPMFITSPGLWKFFRSWLSCILGRMALYLLGFTRLPADSPFSSLRGIPTRSRVGPGDVIVVNWCSYVDIIYLAYLFDPIFIIPSPSSQPQQDHDAIHGFCARSILSLITTSGHPPSASDEHTEASEKMPRTLSEWVLRAKISSQPVVVFPEATTSNNRAILRFVKLTAKLRGTHRQDIRFFCLGFKHESPTHFRPSITCPIPSPFSNLIHILRANFCPILLPGISPRTFTVRYPKSGPFVVSSDQKDRDPFGECAEMISNACKMKQTTKIGWADKAGFLSYVDVRRS</sequence>
<dbReference type="eggNOG" id="ENOG502S38G">
    <property type="taxonomic scope" value="Eukaryota"/>
</dbReference>
<dbReference type="InParanoid" id="F4SAG0"/>
<dbReference type="GO" id="GO:0006629">
    <property type="term" value="P:lipid metabolic process"/>
    <property type="evidence" value="ECO:0007669"/>
    <property type="project" value="UniProtKB-KW"/>
</dbReference>
<evidence type="ECO:0008006" key="10">
    <source>
        <dbReference type="Google" id="ProtNLM"/>
    </source>
</evidence>
<reference evidence="9" key="1">
    <citation type="journal article" date="2011" name="Proc. Natl. Acad. Sci. U.S.A.">
        <title>Obligate biotrophy features unraveled by the genomic analysis of rust fungi.</title>
        <authorList>
            <person name="Duplessis S."/>
            <person name="Cuomo C.A."/>
            <person name="Lin Y.-C."/>
            <person name="Aerts A."/>
            <person name="Tisserant E."/>
            <person name="Veneault-Fourrey C."/>
            <person name="Joly D.L."/>
            <person name="Hacquard S."/>
            <person name="Amselem J."/>
            <person name="Cantarel B.L."/>
            <person name="Chiu R."/>
            <person name="Coutinho P.M."/>
            <person name="Feau N."/>
            <person name="Field M."/>
            <person name="Frey P."/>
            <person name="Gelhaye E."/>
            <person name="Goldberg J."/>
            <person name="Grabherr M.G."/>
            <person name="Kodira C.D."/>
            <person name="Kohler A."/>
            <person name="Kuees U."/>
            <person name="Lindquist E.A."/>
            <person name="Lucas S.M."/>
            <person name="Mago R."/>
            <person name="Mauceli E."/>
            <person name="Morin E."/>
            <person name="Murat C."/>
            <person name="Pangilinan J.L."/>
            <person name="Park R."/>
            <person name="Pearson M."/>
            <person name="Quesneville H."/>
            <person name="Rouhier N."/>
            <person name="Sakthikumar S."/>
            <person name="Salamov A.A."/>
            <person name="Schmutz J."/>
            <person name="Selles B."/>
            <person name="Shapiro H."/>
            <person name="Tanguay P."/>
            <person name="Tuskan G.A."/>
            <person name="Henrissat B."/>
            <person name="Van de Peer Y."/>
            <person name="Rouze P."/>
            <person name="Ellis J.G."/>
            <person name="Dodds P.N."/>
            <person name="Schein J.E."/>
            <person name="Zhong S."/>
            <person name="Hamelin R.C."/>
            <person name="Grigoriev I.V."/>
            <person name="Szabo L.J."/>
            <person name="Martin F."/>
        </authorList>
    </citation>
    <scope>NUCLEOTIDE SEQUENCE [LARGE SCALE GENOMIC DNA]</scope>
    <source>
        <strain evidence="9">98AG31 / pathotype 3-4-7</strain>
    </source>
</reference>
<evidence type="ECO:0000313" key="8">
    <source>
        <dbReference type="EMBL" id="EGF98384.1"/>
    </source>
</evidence>
<evidence type="ECO:0000313" key="9">
    <source>
        <dbReference type="Proteomes" id="UP000001072"/>
    </source>
</evidence>
<accession>F4SAG0</accession>
<keyword evidence="4" id="KW-0443">Lipid metabolism</keyword>
<dbReference type="KEGG" id="mlr:MELLADRAFT_73615"/>
<proteinExistence type="predicted"/>
<evidence type="ECO:0000256" key="3">
    <source>
        <dbReference type="ARBA" id="ARBA00022989"/>
    </source>
</evidence>
<dbReference type="FunCoup" id="F4SAG0">
    <property type="interactions" value="53"/>
</dbReference>
<dbReference type="PANTHER" id="PTHR23063">
    <property type="entry name" value="PHOSPHOLIPID ACYLTRANSFERASE"/>
    <property type="match status" value="1"/>
</dbReference>
<keyword evidence="5 7" id="KW-0472">Membrane</keyword>
<protein>
    <recommendedName>
        <fullName evidence="10">Phospholipid/glycerol acyltransferase domain-containing protein</fullName>
    </recommendedName>
</protein>
<evidence type="ECO:0000256" key="4">
    <source>
        <dbReference type="ARBA" id="ARBA00023098"/>
    </source>
</evidence>
<keyword evidence="3 7" id="KW-1133">Transmembrane helix</keyword>
<dbReference type="VEuPathDB" id="FungiDB:MELLADRAFT_73615"/>
<evidence type="ECO:0000256" key="6">
    <source>
        <dbReference type="ARBA" id="ARBA00023315"/>
    </source>
</evidence>
<dbReference type="GO" id="GO:0016746">
    <property type="term" value="F:acyltransferase activity"/>
    <property type="evidence" value="ECO:0007669"/>
    <property type="project" value="UniProtKB-KW"/>
</dbReference>
<organism evidence="9">
    <name type="scientific">Melampsora larici-populina (strain 98AG31 / pathotype 3-4-7)</name>
    <name type="common">Poplar leaf rust fungus</name>
    <dbReference type="NCBI Taxonomy" id="747676"/>
    <lineage>
        <taxon>Eukaryota</taxon>
        <taxon>Fungi</taxon>
        <taxon>Dikarya</taxon>
        <taxon>Basidiomycota</taxon>
        <taxon>Pucciniomycotina</taxon>
        <taxon>Pucciniomycetes</taxon>
        <taxon>Pucciniales</taxon>
        <taxon>Melampsoraceae</taxon>
        <taxon>Melampsora</taxon>
    </lineage>
</organism>
<dbReference type="EMBL" id="GL883177">
    <property type="protein sequence ID" value="EGF98384.1"/>
    <property type="molecule type" value="Genomic_DNA"/>
</dbReference>
<keyword evidence="2 7" id="KW-0812">Transmembrane</keyword>
<dbReference type="HOGENOM" id="CLU_048121_2_0_1"/>
<evidence type="ECO:0000256" key="1">
    <source>
        <dbReference type="ARBA" id="ARBA00022679"/>
    </source>
</evidence>
<name>F4SAG0_MELLP</name>
<dbReference type="OrthoDB" id="272512at2759"/>
<feature type="transmembrane region" description="Helical" evidence="7">
    <location>
        <begin position="37"/>
        <end position="58"/>
    </location>
</feature>
<keyword evidence="1" id="KW-0808">Transferase</keyword>
<feature type="transmembrane region" description="Helical" evidence="7">
    <location>
        <begin position="120"/>
        <end position="138"/>
    </location>
</feature>
<evidence type="ECO:0000256" key="7">
    <source>
        <dbReference type="SAM" id="Phobius"/>
    </source>
</evidence>
<gene>
    <name evidence="8" type="ORF">MELLADRAFT_73615</name>
</gene>
<evidence type="ECO:0000256" key="5">
    <source>
        <dbReference type="ARBA" id="ARBA00023136"/>
    </source>
</evidence>
<dbReference type="PANTHER" id="PTHR23063:SF60">
    <property type="entry name" value="LYSOPHOSPHATIDIC ACID:OLEOYL-COA ACYLTRANSFERASE 1"/>
    <property type="match status" value="1"/>
</dbReference>
<keyword evidence="6" id="KW-0012">Acyltransferase</keyword>